<organism evidence="1 2">
    <name type="scientific">Alternaria panax</name>
    <dbReference type="NCBI Taxonomy" id="48097"/>
    <lineage>
        <taxon>Eukaryota</taxon>
        <taxon>Fungi</taxon>
        <taxon>Dikarya</taxon>
        <taxon>Ascomycota</taxon>
        <taxon>Pezizomycotina</taxon>
        <taxon>Dothideomycetes</taxon>
        <taxon>Pleosporomycetidae</taxon>
        <taxon>Pleosporales</taxon>
        <taxon>Pleosporineae</taxon>
        <taxon>Pleosporaceae</taxon>
        <taxon>Alternaria</taxon>
        <taxon>Alternaria sect. Panax</taxon>
    </lineage>
</organism>
<evidence type="ECO:0000313" key="1">
    <source>
        <dbReference type="EMBL" id="KAG9196712.1"/>
    </source>
</evidence>
<reference evidence="1" key="1">
    <citation type="submission" date="2021-07" db="EMBL/GenBank/DDBJ databases">
        <title>Genome Resource of American Ginseng Black Spot Pathogen Alternaria panax.</title>
        <authorList>
            <person name="Qiu C."/>
            <person name="Wang W."/>
            <person name="Liu Z."/>
        </authorList>
    </citation>
    <scope>NUCLEOTIDE SEQUENCE</scope>
    <source>
        <strain evidence="1">BNCC115425</strain>
    </source>
</reference>
<comment type="caution">
    <text evidence="1">The sequence shown here is derived from an EMBL/GenBank/DDBJ whole genome shotgun (WGS) entry which is preliminary data.</text>
</comment>
<dbReference type="Pfam" id="PF02458">
    <property type="entry name" value="Transferase"/>
    <property type="match status" value="1"/>
</dbReference>
<dbReference type="InterPro" id="IPR023213">
    <property type="entry name" value="CAT-like_dom_sf"/>
</dbReference>
<dbReference type="AlphaFoldDB" id="A0AAD4ILB4"/>
<keyword evidence="2" id="KW-1185">Reference proteome</keyword>
<dbReference type="Proteomes" id="UP001199106">
    <property type="component" value="Unassembled WGS sequence"/>
</dbReference>
<protein>
    <submittedName>
        <fullName evidence="1">Uncharacterized protein</fullName>
    </submittedName>
</protein>
<sequence length="154" mass="17239">MSILWKTITRSKLDLLHPDLTKEVVLVHAVDARKLLNPPLPDTMTGNAVALPHTEPIKISELLAEDNRPEIAQRIAGLDDRRCKNINTNSFLGMDLAGTSWQGMNVYQKHEFGFGAAKAIRFPGPRFEGHVLFYPSRVDVRDNVIDEGVEPRGK</sequence>
<accession>A0AAD4ILB4</accession>
<evidence type="ECO:0000313" key="2">
    <source>
        <dbReference type="Proteomes" id="UP001199106"/>
    </source>
</evidence>
<gene>
    <name evidence="1" type="ORF">G6011_01833</name>
</gene>
<dbReference type="EMBL" id="JAANER010000001">
    <property type="protein sequence ID" value="KAG9196712.1"/>
    <property type="molecule type" value="Genomic_DNA"/>
</dbReference>
<dbReference type="Gene3D" id="3.30.559.10">
    <property type="entry name" value="Chloramphenicol acetyltransferase-like domain"/>
    <property type="match status" value="2"/>
</dbReference>
<proteinExistence type="predicted"/>
<name>A0AAD4ILB4_9PLEO</name>